<evidence type="ECO:0000313" key="9">
    <source>
        <dbReference type="Proteomes" id="UP000603453"/>
    </source>
</evidence>
<keyword evidence="9" id="KW-1185">Reference proteome</keyword>
<comment type="subcellular location">
    <subcellularLocation>
        <location evidence="1">Nucleus</location>
    </subcellularLocation>
</comment>
<accession>A0A8H7RL53</accession>
<name>A0A8H7RL53_9FUNG</name>
<dbReference type="InterPro" id="IPR036864">
    <property type="entry name" value="Zn2-C6_fun-type_DNA-bd_sf"/>
</dbReference>
<organism evidence="8 9">
    <name type="scientific">Mucor saturninus</name>
    <dbReference type="NCBI Taxonomy" id="64648"/>
    <lineage>
        <taxon>Eukaryota</taxon>
        <taxon>Fungi</taxon>
        <taxon>Fungi incertae sedis</taxon>
        <taxon>Mucoromycota</taxon>
        <taxon>Mucoromycotina</taxon>
        <taxon>Mucoromycetes</taxon>
        <taxon>Mucorales</taxon>
        <taxon>Mucorineae</taxon>
        <taxon>Mucoraceae</taxon>
        <taxon>Mucor</taxon>
    </lineage>
</organism>
<dbReference type="AlphaFoldDB" id="A0A8H7RL53"/>
<dbReference type="CDD" id="cd00067">
    <property type="entry name" value="GAL4"/>
    <property type="match status" value="1"/>
</dbReference>
<dbReference type="OrthoDB" id="2328572at2759"/>
<dbReference type="PANTHER" id="PTHR47338">
    <property type="entry name" value="ZN(II)2CYS6 TRANSCRIPTION FACTOR (EUROFUNG)-RELATED"/>
    <property type="match status" value="1"/>
</dbReference>
<keyword evidence="5" id="KW-0539">Nucleus</keyword>
<dbReference type="CDD" id="cd12148">
    <property type="entry name" value="fungal_TF_MHR"/>
    <property type="match status" value="1"/>
</dbReference>
<dbReference type="PROSITE" id="PS50048">
    <property type="entry name" value="ZN2_CY6_FUNGAL_2"/>
    <property type="match status" value="1"/>
</dbReference>
<evidence type="ECO:0000256" key="1">
    <source>
        <dbReference type="ARBA" id="ARBA00004123"/>
    </source>
</evidence>
<proteinExistence type="predicted"/>
<dbReference type="InterPro" id="IPR050815">
    <property type="entry name" value="TF_fung"/>
</dbReference>
<evidence type="ECO:0000256" key="5">
    <source>
        <dbReference type="ARBA" id="ARBA00023242"/>
    </source>
</evidence>
<feature type="domain" description="Zn(2)-C6 fungal-type" evidence="7">
    <location>
        <begin position="11"/>
        <end position="40"/>
    </location>
</feature>
<gene>
    <name evidence="8" type="ORF">INT47_001761</name>
</gene>
<keyword evidence="2" id="KW-0479">Metal-binding</keyword>
<dbReference type="Gene3D" id="4.10.240.10">
    <property type="entry name" value="Zn(2)-C6 fungal-type DNA-binding domain"/>
    <property type="match status" value="1"/>
</dbReference>
<protein>
    <recommendedName>
        <fullName evidence="7">Zn(2)-C6 fungal-type domain-containing protein</fullName>
    </recommendedName>
</protein>
<feature type="region of interest" description="Disordered" evidence="6">
    <location>
        <begin position="557"/>
        <end position="603"/>
    </location>
</feature>
<comment type="caution">
    <text evidence="8">The sequence shown here is derived from an EMBL/GenBank/DDBJ whole genome shotgun (WGS) entry which is preliminary data.</text>
</comment>
<dbReference type="GO" id="GO:0008270">
    <property type="term" value="F:zinc ion binding"/>
    <property type="evidence" value="ECO:0007669"/>
    <property type="project" value="InterPro"/>
</dbReference>
<evidence type="ECO:0000256" key="3">
    <source>
        <dbReference type="ARBA" id="ARBA00023015"/>
    </source>
</evidence>
<evidence type="ECO:0000256" key="6">
    <source>
        <dbReference type="SAM" id="MobiDB-lite"/>
    </source>
</evidence>
<sequence length="741" mass="84791">MATKRKGKTVPCEGCRERKKKCSAGQPCERCKRLGIPCQYLKPVAPPRIECVESVNSQEIQLRVQAMEDIMRAMEEEMFLLKSPLVTKPHDFQPDNALSDEDSDKSIVLDDSKSITKSNNNIAAKWELQFGKDGGFSINTDIQSYTSLLRHIEALSTESAFCPIIRQPMLASLSVGDGFLHKNMVSTVLRKGNFRITIASIQKTQLKQIPQLIEPPPVLLQQKGLSLQLVQTYFACRFLHRVIFHQATFYDLFVNNYADPESSPVVCALSAAVLTMRCKHIMNMVPYDQQMELGEYFFNKARQAVSLQFDEATIETMIVYLHMALYKSNLLRPQEAHVYLDMAIRIRQILAEDTFKHPPTSSESKSQYAGEYENFKRLHAGFQDAVRFIQFVNNQRGVPVKSKNRPPRQEKPFQKIFRYICAEEYKPTAMPDEPQQTVRAIMKENYLNDISGVVGPYFRRVRFGQEEMIPLSFLLKTEQDLHHVYNHKLPLEYRLSHSIFEDGLSDVEFRRRLQDDTRCDAVTVSIATRFHQSLLALHEPFLPVMKRPPVLAELSMLQEDAPPPPPPKKRKRKSKVYNSPGETSLSSTHSISSSSSEDSDDYDDNEIISAHSLRAQDICHKGAITVIRLLEYQCMTLGSCTIPIASLLCAWDILIRDSCLGMTLDDLKESGASDYLTPNDIRLAREYAVRCIEVLRRGYVYNGAEREIWEHYERIEVQLLKALCTDASPTAKYWEPVSTWY</sequence>
<evidence type="ECO:0000256" key="2">
    <source>
        <dbReference type="ARBA" id="ARBA00022723"/>
    </source>
</evidence>
<keyword evidence="4" id="KW-0804">Transcription</keyword>
<dbReference type="GO" id="GO:0005634">
    <property type="term" value="C:nucleus"/>
    <property type="evidence" value="ECO:0007669"/>
    <property type="project" value="UniProtKB-SubCell"/>
</dbReference>
<dbReference type="PANTHER" id="PTHR47338:SF5">
    <property type="entry name" value="ZN(II)2CYS6 TRANSCRIPTION FACTOR (EUROFUNG)"/>
    <property type="match status" value="1"/>
</dbReference>
<evidence type="ECO:0000259" key="7">
    <source>
        <dbReference type="PROSITE" id="PS50048"/>
    </source>
</evidence>
<feature type="compositionally biased region" description="Low complexity" evidence="6">
    <location>
        <begin position="584"/>
        <end position="596"/>
    </location>
</feature>
<dbReference type="EMBL" id="JAEPRD010000006">
    <property type="protein sequence ID" value="KAG2212400.1"/>
    <property type="molecule type" value="Genomic_DNA"/>
</dbReference>
<dbReference type="InterPro" id="IPR001138">
    <property type="entry name" value="Zn2Cys6_DnaBD"/>
</dbReference>
<dbReference type="PROSITE" id="PS00463">
    <property type="entry name" value="ZN2_CY6_FUNGAL_1"/>
    <property type="match status" value="1"/>
</dbReference>
<evidence type="ECO:0000256" key="4">
    <source>
        <dbReference type="ARBA" id="ARBA00023163"/>
    </source>
</evidence>
<dbReference type="Proteomes" id="UP000603453">
    <property type="component" value="Unassembled WGS sequence"/>
</dbReference>
<dbReference type="Pfam" id="PF00172">
    <property type="entry name" value="Zn_clus"/>
    <property type="match status" value="1"/>
</dbReference>
<keyword evidence="3" id="KW-0805">Transcription regulation</keyword>
<dbReference type="SUPFAM" id="SSF57701">
    <property type="entry name" value="Zn2/Cys6 DNA-binding domain"/>
    <property type="match status" value="1"/>
</dbReference>
<dbReference type="GO" id="GO:0000981">
    <property type="term" value="F:DNA-binding transcription factor activity, RNA polymerase II-specific"/>
    <property type="evidence" value="ECO:0007669"/>
    <property type="project" value="InterPro"/>
</dbReference>
<dbReference type="SMART" id="SM00066">
    <property type="entry name" value="GAL4"/>
    <property type="match status" value="1"/>
</dbReference>
<reference evidence="8" key="1">
    <citation type="submission" date="2020-12" db="EMBL/GenBank/DDBJ databases">
        <title>Metabolic potential, ecology and presence of endohyphal bacteria is reflected in genomic diversity of Mucoromycotina.</title>
        <authorList>
            <person name="Muszewska A."/>
            <person name="Okrasinska A."/>
            <person name="Steczkiewicz K."/>
            <person name="Drgas O."/>
            <person name="Orlowska M."/>
            <person name="Perlinska-Lenart U."/>
            <person name="Aleksandrzak-Piekarczyk T."/>
            <person name="Szatraj K."/>
            <person name="Zielenkiewicz U."/>
            <person name="Pilsyk S."/>
            <person name="Malc E."/>
            <person name="Mieczkowski P."/>
            <person name="Kruszewska J.S."/>
            <person name="Biernat P."/>
            <person name="Pawlowska J."/>
        </authorList>
    </citation>
    <scope>NUCLEOTIDE SEQUENCE</scope>
    <source>
        <strain evidence="8">WA0000017839</strain>
    </source>
</reference>
<evidence type="ECO:0000313" key="8">
    <source>
        <dbReference type="EMBL" id="KAG2212400.1"/>
    </source>
</evidence>